<sequence>MDHNATPRSRPGLKFATNRVYQASPLNPNKRLSTPQTAPSRKTLHRDEPATGTFDSHSSSVSASRNIFRSSSISNNSSTTPFAPKLPADTRTKVFAPGGTPVSQKVYRDVTAQATPRGMMAKSTSAELFTMRIPSPPPELSGEALAKKVPSHLDSKGTVYADQFLQEYVPREYDDLQRRQLFCILDLRRLKHSANEVFAKKDWKLNIMNFAKEFEKSRSLIMLRYGLYEFKNVKPSGDVLRKWRAAHGLPDEEEGASTPVKQNGAKSGSSKRKADDDLRSADASSSAAPLSANKKRAFDKNEAPSATPAPSNNKRKASVSNEAEESQPSKQQKSSTPSATRSMFESAFNNKPSTSSTPPQGTTQSSASDSAPKPNPFAPVSKPADVAAARSVLENLKQSEGPGNIFGYLSDTSAKNSGVDADAESESDSEEDEADTQDTGRQSDEPSVVASGGADHPSSQPASSLFAPQKSLFPSAPSAAASRESTPGRSLFDRVTKDQTGELVRAGSVETSKSVEPASAAPEARAASPVKEAPAAPVNATWTPDTPIKFGAAAPAGAASHIFGSSTTNGSSLFGAAKSAPSPASSLFGAPKQQDAPAKDQPAPAKSASAEPDKLGESDKENDSQPAPKPVFGGFAPKPVESASASSLFQPKPSVESAPKTATPTFTFGAPKADETKASTPPASGLFGAQDKPKDSVLESSTLFGGSSKPVGSNATPAAEPPKSSLFGSAAGSAPSTLFGSSSQPTANASSLFGSSSQTNANASSLFGAKPSTGSDAGSNGASSLFSKPTTPTPPPSFGVGTAKPFAFGATSAGDAAPSQTNNLFGAASKTLSPPAASSAPIFGGSPMKQDDKSGEPPAKKAFGGSSTEPSSSTSFSFGGASSTPAGSLFGAASQPQGQASANSSFTFGSGGDSGAASFNNPFSFGSNGAAAAPSPAPSGGMFNFGAGSSAPAAPTSGNASPFQFGAGGTSPAVASANSPFQFGASQPAQPATATTNAGMFNFGGNGASTPSLNFTSASPQPPNQADNMFAPKPTQPGGSVFGNLQPPGAGASTTGTNSPFNFGGASSLATTPASGTPEPTADREKTSATGPEASQGAPGAEGDDSEKPHEQITLTEGGPGEEDETVVYEIRAKIMKFVPPGQAESDDEGAAKNKSPWSTKGLGPFRLLKHKTTGAVRMLLRAEPRGHVVFNRSLLPSETYKGQTKYVKLMTSNETGDGLETWMVQVKTPELAVKLAQTLEDTKGA</sequence>
<feature type="non-terminal residue" evidence="3">
    <location>
        <position position="1246"/>
    </location>
</feature>
<dbReference type="SUPFAM" id="SSF50729">
    <property type="entry name" value="PH domain-like"/>
    <property type="match status" value="1"/>
</dbReference>
<feature type="compositionally biased region" description="Low complexity" evidence="1">
    <location>
        <begin position="281"/>
        <end position="292"/>
    </location>
</feature>
<dbReference type="STRING" id="100787.A0A0G4LWQ1"/>
<dbReference type="Gene3D" id="2.30.29.30">
    <property type="entry name" value="Pleckstrin-homology domain (PH domain)/Phosphotyrosine-binding domain (PTB)"/>
    <property type="match status" value="1"/>
</dbReference>
<dbReference type="CDD" id="cd13170">
    <property type="entry name" value="RanBD_NUP50"/>
    <property type="match status" value="1"/>
</dbReference>
<dbReference type="InterPro" id="IPR053074">
    <property type="entry name" value="NPC_Nucleoporin"/>
</dbReference>
<evidence type="ECO:0000313" key="4">
    <source>
        <dbReference type="Proteomes" id="UP000044602"/>
    </source>
</evidence>
<feature type="compositionally biased region" description="Low complexity" evidence="1">
    <location>
        <begin position="862"/>
        <end position="908"/>
    </location>
</feature>
<reference evidence="3 4" key="1">
    <citation type="submission" date="2015-05" db="EMBL/GenBank/DDBJ databases">
        <authorList>
            <person name="Wang D.B."/>
            <person name="Wang M."/>
        </authorList>
    </citation>
    <scope>NUCLEOTIDE SEQUENCE [LARGE SCALE GENOMIC DNA]</scope>
    <source>
        <strain evidence="3">VL1</strain>
    </source>
</reference>
<dbReference type="InterPro" id="IPR000156">
    <property type="entry name" value="Ran_bind_dom"/>
</dbReference>
<feature type="region of interest" description="Disordered" evidence="1">
    <location>
        <begin position="560"/>
        <end position="909"/>
    </location>
</feature>
<evidence type="ECO:0000256" key="1">
    <source>
        <dbReference type="SAM" id="MobiDB-lite"/>
    </source>
</evidence>
<feature type="compositionally biased region" description="Acidic residues" evidence="1">
    <location>
        <begin position="421"/>
        <end position="436"/>
    </location>
</feature>
<dbReference type="EMBL" id="CVQH01020195">
    <property type="protein sequence ID" value="CRK26442.1"/>
    <property type="molecule type" value="Genomic_DNA"/>
</dbReference>
<feature type="region of interest" description="Disordered" evidence="1">
    <location>
        <begin position="1"/>
        <end position="63"/>
    </location>
</feature>
<dbReference type="Proteomes" id="UP000044602">
    <property type="component" value="Unassembled WGS sequence"/>
</dbReference>
<feature type="compositionally biased region" description="Polar residues" evidence="1">
    <location>
        <begin position="772"/>
        <end position="788"/>
    </location>
</feature>
<name>A0A0G4LWQ1_VERLO</name>
<feature type="compositionally biased region" description="Low complexity" evidence="1">
    <location>
        <begin position="326"/>
        <end position="340"/>
    </location>
</feature>
<dbReference type="InterPro" id="IPR011993">
    <property type="entry name" value="PH-like_dom_sf"/>
</dbReference>
<evidence type="ECO:0000259" key="2">
    <source>
        <dbReference type="PROSITE" id="PS50196"/>
    </source>
</evidence>
<feature type="compositionally biased region" description="Polar residues" evidence="1">
    <location>
        <begin position="259"/>
        <end position="268"/>
    </location>
</feature>
<accession>A0A0G4LWQ1</accession>
<feature type="compositionally biased region" description="Low complexity" evidence="1">
    <location>
        <begin position="512"/>
        <end position="531"/>
    </location>
</feature>
<gene>
    <name evidence="3" type="ORF">BN1708_004171</name>
</gene>
<feature type="compositionally biased region" description="Low complexity" evidence="1">
    <location>
        <begin position="987"/>
        <end position="1001"/>
    </location>
</feature>
<protein>
    <recommendedName>
        <fullName evidence="2">RanBD1 domain-containing protein</fullName>
    </recommendedName>
</protein>
<feature type="compositionally biased region" description="Polar residues" evidence="1">
    <location>
        <begin position="19"/>
        <end position="40"/>
    </location>
</feature>
<dbReference type="AlphaFoldDB" id="A0A0G4LWQ1"/>
<feature type="compositionally biased region" description="Polar residues" evidence="1">
    <location>
        <begin position="698"/>
        <end position="716"/>
    </location>
</feature>
<feature type="region of interest" description="Disordered" evidence="1">
    <location>
        <begin position="979"/>
        <end position="1124"/>
    </location>
</feature>
<feature type="compositionally biased region" description="Basic and acidic residues" evidence="1">
    <location>
        <begin position="611"/>
        <end position="623"/>
    </location>
</feature>
<feature type="compositionally biased region" description="Polar residues" evidence="1">
    <location>
        <begin position="734"/>
        <end position="765"/>
    </location>
</feature>
<feature type="domain" description="RanBD1" evidence="2">
    <location>
        <begin position="1109"/>
        <end position="1238"/>
    </location>
</feature>
<dbReference type="SMART" id="SM00160">
    <property type="entry name" value="RanBD"/>
    <property type="match status" value="1"/>
</dbReference>
<evidence type="ECO:0000313" key="3">
    <source>
        <dbReference type="EMBL" id="CRK26442.1"/>
    </source>
</evidence>
<feature type="compositionally biased region" description="Low complexity" evidence="1">
    <location>
        <begin position="352"/>
        <end position="368"/>
    </location>
</feature>
<feature type="compositionally biased region" description="Polar residues" evidence="1">
    <location>
        <begin position="1052"/>
        <end position="1061"/>
    </location>
</feature>
<feature type="compositionally biased region" description="Basic and acidic residues" evidence="1">
    <location>
        <begin position="849"/>
        <end position="859"/>
    </location>
</feature>
<feature type="compositionally biased region" description="Polar residues" evidence="1">
    <location>
        <begin position="563"/>
        <end position="572"/>
    </location>
</feature>
<feature type="region of interest" description="Disordered" evidence="1">
    <location>
        <begin position="250"/>
        <end position="540"/>
    </location>
</feature>
<dbReference type="PROSITE" id="PS50196">
    <property type="entry name" value="RANBD1"/>
    <property type="match status" value="1"/>
</dbReference>
<dbReference type="PANTHER" id="PTHR38697">
    <property type="entry name" value="NUCLEAR PORE COMPLEX PROTEIN SIMILAR TO S. CEREVISIAE NUP2 (EUROFUNG)"/>
    <property type="match status" value="1"/>
</dbReference>
<keyword evidence="4" id="KW-1185">Reference proteome</keyword>
<feature type="compositionally biased region" description="Polar residues" evidence="1">
    <location>
        <begin position="1009"/>
        <end position="1027"/>
    </location>
</feature>
<dbReference type="PANTHER" id="PTHR38697:SF1">
    <property type="entry name" value="NUCLEAR PORE COMPLEX PROTEIN SIMILAR TO S. CEREVISIAE NUP2 (EUROFUNG)"/>
    <property type="match status" value="1"/>
</dbReference>
<organism evidence="3 4">
    <name type="scientific">Verticillium longisporum</name>
    <name type="common">Verticillium dahliae var. longisporum</name>
    <dbReference type="NCBI Taxonomy" id="100787"/>
    <lineage>
        <taxon>Eukaryota</taxon>
        <taxon>Fungi</taxon>
        <taxon>Dikarya</taxon>
        <taxon>Ascomycota</taxon>
        <taxon>Pezizomycotina</taxon>
        <taxon>Sordariomycetes</taxon>
        <taxon>Hypocreomycetidae</taxon>
        <taxon>Glomerellales</taxon>
        <taxon>Plectosphaerellaceae</taxon>
        <taxon>Verticillium</taxon>
    </lineage>
</organism>
<dbReference type="Pfam" id="PF00638">
    <property type="entry name" value="Ran_BP1"/>
    <property type="match status" value="1"/>
</dbReference>
<proteinExistence type="predicted"/>
<feature type="compositionally biased region" description="Basic and acidic residues" evidence="1">
    <location>
        <begin position="491"/>
        <end position="500"/>
    </location>
</feature>
<feature type="compositionally biased region" description="Low complexity" evidence="1">
    <location>
        <begin position="576"/>
        <end position="610"/>
    </location>
</feature>
<feature type="compositionally biased region" description="Polar residues" evidence="1">
    <location>
        <begin position="341"/>
        <end position="351"/>
    </location>
</feature>